<dbReference type="InterPro" id="IPR027417">
    <property type="entry name" value="P-loop_NTPase"/>
</dbReference>
<accession>A0A6S6TIH0</accession>
<dbReference type="NCBIfam" id="NF010404">
    <property type="entry name" value="PRK13830.1"/>
    <property type="match status" value="1"/>
</dbReference>
<dbReference type="EMBL" id="CACVAP010000082">
    <property type="protein sequence ID" value="CAA6815302.1"/>
    <property type="molecule type" value="Genomic_DNA"/>
</dbReference>
<dbReference type="GO" id="GO:0005524">
    <property type="term" value="F:ATP binding"/>
    <property type="evidence" value="ECO:0007669"/>
    <property type="project" value="UniProtKB-KW"/>
</dbReference>
<keyword evidence="3" id="KW-0067">ATP-binding</keyword>
<evidence type="ECO:0000313" key="5">
    <source>
        <dbReference type="EMBL" id="CAA6815302.1"/>
    </source>
</evidence>
<dbReference type="Pfam" id="PF01935">
    <property type="entry name" value="DUF87"/>
    <property type="match status" value="1"/>
</dbReference>
<name>A0A6S6TIH0_9BACT</name>
<organism evidence="5">
    <name type="scientific">uncultured Sulfurovum sp</name>
    <dbReference type="NCBI Taxonomy" id="269237"/>
    <lineage>
        <taxon>Bacteria</taxon>
        <taxon>Pseudomonadati</taxon>
        <taxon>Campylobacterota</taxon>
        <taxon>Epsilonproteobacteria</taxon>
        <taxon>Campylobacterales</taxon>
        <taxon>Sulfurovaceae</taxon>
        <taxon>Sulfurovum</taxon>
        <taxon>environmental samples</taxon>
    </lineage>
</organism>
<evidence type="ECO:0000256" key="2">
    <source>
        <dbReference type="ARBA" id="ARBA00022741"/>
    </source>
</evidence>
<dbReference type="Gene3D" id="3.40.50.300">
    <property type="entry name" value="P-loop containing nucleotide triphosphate hydrolases"/>
    <property type="match status" value="2"/>
</dbReference>
<dbReference type="InterPro" id="IPR003593">
    <property type="entry name" value="AAA+_ATPase"/>
</dbReference>
<sequence>MLSLKDYRSKAMGLPDLLNYGFIIDEGIYLNKDGSISAGFYYRSPDINSSTPSQRNHIASKMNTLLSRFQSGWVIHVDAIRKPIVDYPLVSENHFTDSVNRLIDAERRAFFEEKANHYESLFSIVLTYTPPNRAKSKIADLMFDDGTENHKTDLSSKMLKTFKTKLNEFEVLASNIVKIHRMLPHEYEDEYNQTHTRDDFLEFLNFTITGSFHPINIPPLGAYLDSYIGAHQLLGGMTPKLDQKYIGVVAIEGFPQESVPNMLEQLSNLETSYRWNTRFIFMDPHEALNTLEKYRRKWLQKVKGWKEQIFSLPSSRIDEHANAMVQDIDTAMKETNSGLLAYGYYTGNIVIMNEDKEVLDYNLKEIVRIIHNLGFNARIEDINTMEAWIGTLPSHTVQNVRRPLISTYNLTHFIPLSSIWAGDKYNQSDKFIPESPALLYTLTQGSTPFRLNLHVNDIGHTLIFGPTGSGKSTLLALLVSQAHKYKNSQIFAFDKGQSLLPLTLAVGGKHYDIGGEDEETLSFAPLAQINTTHEQAWAETWIESLLILQGLEPTPEDRQTIHYAMGVHRESESKSLTDFISNIQDDKLSSALEHYSISGTMGSLLDAQEDTLTLNSFSCFEIEELMNLGDKNLIPVLLYLFHRIENRLDGRPTFLFLDEAWIMLGHKVFKEKIREWLKVLRKANCAVILSTQSLSDAANSGILDVLQESCPTKILLPNPNAYNKGSEHHLGPYDYYKQFGLNDTQISIIVNATPKKEYYYQSPMGTRLFNLALGSVALSFVGASGKEDIAKIKELYKKHGRHWVIHWLHFRGVEYRHLSSQ</sequence>
<dbReference type="InterPro" id="IPR051162">
    <property type="entry name" value="T4SS_component"/>
</dbReference>
<dbReference type="Pfam" id="PF03135">
    <property type="entry name" value="CagE_TrbE_VirB"/>
    <property type="match status" value="1"/>
</dbReference>
<dbReference type="SMART" id="SM00382">
    <property type="entry name" value="AAA"/>
    <property type="match status" value="1"/>
</dbReference>
<dbReference type="PANTHER" id="PTHR30121:SF12">
    <property type="entry name" value="TYPE IV SECRETION SYSTEM PROTEIN CAGE"/>
    <property type="match status" value="1"/>
</dbReference>
<comment type="similarity">
    <text evidence="1">Belongs to the TrbE/VirB4 family.</text>
</comment>
<dbReference type="AlphaFoldDB" id="A0A6S6TIH0"/>
<protein>
    <submittedName>
        <fullName evidence="5">Conjugative transfer protein TrbE</fullName>
    </submittedName>
</protein>
<dbReference type="CDD" id="cd00267">
    <property type="entry name" value="ABC_ATPase"/>
    <property type="match status" value="1"/>
</dbReference>
<dbReference type="InterPro" id="IPR002789">
    <property type="entry name" value="HerA_central"/>
</dbReference>
<keyword evidence="2" id="KW-0547">Nucleotide-binding</keyword>
<dbReference type="SUPFAM" id="SSF52540">
    <property type="entry name" value="P-loop containing nucleoside triphosphate hydrolases"/>
    <property type="match status" value="1"/>
</dbReference>
<evidence type="ECO:0000256" key="3">
    <source>
        <dbReference type="ARBA" id="ARBA00022840"/>
    </source>
</evidence>
<reference evidence="5" key="1">
    <citation type="submission" date="2020-01" db="EMBL/GenBank/DDBJ databases">
        <authorList>
            <person name="Meier V. D."/>
            <person name="Meier V D."/>
        </authorList>
    </citation>
    <scope>NUCLEOTIDE SEQUENCE</scope>
    <source>
        <strain evidence="5">HLG_WM_MAG_06</strain>
    </source>
</reference>
<evidence type="ECO:0000256" key="1">
    <source>
        <dbReference type="ARBA" id="ARBA00006512"/>
    </source>
</evidence>
<gene>
    <name evidence="5" type="ORF">HELGO_WM22271</name>
</gene>
<proteinExistence type="inferred from homology"/>
<dbReference type="PANTHER" id="PTHR30121">
    <property type="entry name" value="UNCHARACTERIZED PROTEIN YJGR-RELATED"/>
    <property type="match status" value="1"/>
</dbReference>
<dbReference type="InterPro" id="IPR018145">
    <property type="entry name" value="CagE_TrbE_VirB_cntrl_dom"/>
</dbReference>
<evidence type="ECO:0000259" key="4">
    <source>
        <dbReference type="SMART" id="SM00382"/>
    </source>
</evidence>
<feature type="domain" description="AAA+ ATPase" evidence="4">
    <location>
        <begin position="457"/>
        <end position="709"/>
    </location>
</feature>